<feature type="domain" description="Ppx/GppA phosphatase N-terminal" evidence="2">
    <location>
        <begin position="29"/>
        <end position="307"/>
    </location>
</feature>
<dbReference type="SUPFAM" id="SSF109604">
    <property type="entry name" value="HD-domain/PDEase-like"/>
    <property type="match status" value="1"/>
</dbReference>
<dbReference type="InterPro" id="IPR043129">
    <property type="entry name" value="ATPase_NBD"/>
</dbReference>
<evidence type="ECO:0000259" key="3">
    <source>
        <dbReference type="Pfam" id="PF21447"/>
    </source>
</evidence>
<reference evidence="5" key="1">
    <citation type="submission" date="2016-10" db="EMBL/GenBank/DDBJ databases">
        <authorList>
            <person name="Varghese N."/>
            <person name="Submissions S."/>
        </authorList>
    </citation>
    <scope>NUCLEOTIDE SEQUENCE [LARGE SCALE GENOMIC DNA]</scope>
    <source>
        <strain evidence="5">CGMCC 1.10218</strain>
    </source>
</reference>
<dbReference type="PIRSF" id="PIRSF001267">
    <property type="entry name" value="Pyrophosphatase_GppA_Ppx"/>
    <property type="match status" value="1"/>
</dbReference>
<dbReference type="CDD" id="cd24006">
    <property type="entry name" value="ASKHA_NBD_PPX_GppA"/>
    <property type="match status" value="1"/>
</dbReference>
<dbReference type="AlphaFoldDB" id="A0A1H6XR11"/>
<dbReference type="SUPFAM" id="SSF53067">
    <property type="entry name" value="Actin-like ATPase domain"/>
    <property type="match status" value="2"/>
</dbReference>
<proteinExistence type="predicted"/>
<dbReference type="PANTHER" id="PTHR30005:SF0">
    <property type="entry name" value="RETROGRADE REGULATION PROTEIN 2"/>
    <property type="match status" value="1"/>
</dbReference>
<dbReference type="Pfam" id="PF21447">
    <property type="entry name" value="Ppx-GppA_III"/>
    <property type="match status" value="1"/>
</dbReference>
<dbReference type="OrthoDB" id="9807195at2"/>
<evidence type="ECO:0000256" key="1">
    <source>
        <dbReference type="ARBA" id="ARBA00022801"/>
    </source>
</evidence>
<dbReference type="STRING" id="856736.SAMN04488058_10620"/>
<evidence type="ECO:0000313" key="5">
    <source>
        <dbReference type="Proteomes" id="UP000199223"/>
    </source>
</evidence>
<evidence type="ECO:0000259" key="2">
    <source>
        <dbReference type="Pfam" id="PF02541"/>
    </source>
</evidence>
<dbReference type="InterPro" id="IPR030673">
    <property type="entry name" value="PyroPPase_GppA_Ppx"/>
</dbReference>
<gene>
    <name evidence="4" type="ORF">SAMN04488058_10620</name>
</gene>
<dbReference type="EMBL" id="FNZA01000006">
    <property type="protein sequence ID" value="SEJ31518.1"/>
    <property type="molecule type" value="Genomic_DNA"/>
</dbReference>
<dbReference type="InterPro" id="IPR048950">
    <property type="entry name" value="Ppx_GppA_C"/>
</dbReference>
<dbReference type="PANTHER" id="PTHR30005">
    <property type="entry name" value="EXOPOLYPHOSPHATASE"/>
    <property type="match status" value="1"/>
</dbReference>
<dbReference type="Proteomes" id="UP000199223">
    <property type="component" value="Unassembled WGS sequence"/>
</dbReference>
<dbReference type="InterPro" id="IPR050273">
    <property type="entry name" value="GppA/Ppx_hydrolase"/>
</dbReference>
<keyword evidence="1" id="KW-0378">Hydrolase</keyword>
<protein>
    <submittedName>
        <fullName evidence="4">Exopolyphosphatase / guanosine-5'-triphosphate,3'-diphosphate pyrophosphatase</fullName>
    </submittedName>
</protein>
<keyword evidence="5" id="KW-1185">Reference proteome</keyword>
<sequence>MRVAVADVGTNSSHLLIAEALPGETGDYRVIDALKDRTRLGECLDADGTLNPEGEDRLASALTRFRELASAAGVGDVRVYATSALREAPNGPEVAERMRERTGLYPAVISGVREGELTYLGVAQSVELGADNVLLDLGGGSLEFVRGDEAQARDVLSLPLGAIRMSRAYPETGKAGGRATVDAVGAHVRGALEPHAGRFRARPGTRFVLSSGTAEAAAEAIALRRGEGGSAINGTRLTLAELAQLLADLARQRPAARARVPGVERRADIIVGGLSVLHAALSLLGAQEVVVSEGALREGMLVEELARFQNFSSGLSTRQRSVLATAGRFGVNLAHAGQVAELSRGLLEKLLQNGELFPAEARSLLTAAAALHESGQIVSQSAHHKHSAYLIRHAGLRGFSPQEVELIALLARYHRKSPPKASHPEYQVLAPEHRALIARLAAILRVADGLDRAHAGSTELVELRRGAGGWALSVRGATPLDLAGARDKGDLWMREFGPLELQG</sequence>
<dbReference type="Gene3D" id="3.30.420.150">
    <property type="entry name" value="Exopolyphosphatase. Domain 2"/>
    <property type="match status" value="1"/>
</dbReference>
<dbReference type="Pfam" id="PF02541">
    <property type="entry name" value="Ppx-GppA"/>
    <property type="match status" value="1"/>
</dbReference>
<evidence type="ECO:0000313" key="4">
    <source>
        <dbReference type="EMBL" id="SEJ31518.1"/>
    </source>
</evidence>
<dbReference type="Gene3D" id="1.10.3210.10">
    <property type="entry name" value="Hypothetical protein af1432"/>
    <property type="match status" value="1"/>
</dbReference>
<dbReference type="GO" id="GO:0016462">
    <property type="term" value="F:pyrophosphatase activity"/>
    <property type="evidence" value="ECO:0007669"/>
    <property type="project" value="TreeGrafter"/>
</dbReference>
<name>A0A1H6XR11_9DEIO</name>
<dbReference type="RefSeq" id="WP_092264226.1">
    <property type="nucleotide sequence ID" value="NZ_FNZA01000006.1"/>
</dbReference>
<feature type="domain" description="Ppx/GppA phosphatase C-terminal" evidence="3">
    <location>
        <begin position="318"/>
        <end position="461"/>
    </location>
</feature>
<dbReference type="Gene3D" id="3.30.420.40">
    <property type="match status" value="1"/>
</dbReference>
<accession>A0A1H6XR11</accession>
<organism evidence="4 5">
    <name type="scientific">Deinococcus reticulitermitis</name>
    <dbReference type="NCBI Taxonomy" id="856736"/>
    <lineage>
        <taxon>Bacteria</taxon>
        <taxon>Thermotogati</taxon>
        <taxon>Deinococcota</taxon>
        <taxon>Deinococci</taxon>
        <taxon>Deinococcales</taxon>
        <taxon>Deinococcaceae</taxon>
        <taxon>Deinococcus</taxon>
    </lineage>
</organism>
<dbReference type="InterPro" id="IPR003695">
    <property type="entry name" value="Ppx_GppA_N"/>
</dbReference>